<protein>
    <recommendedName>
        <fullName evidence="4">Ankyrin repeat protein</fullName>
    </recommendedName>
</protein>
<feature type="region of interest" description="Disordered" evidence="1">
    <location>
        <begin position="225"/>
        <end position="250"/>
    </location>
</feature>
<reference evidence="2 3" key="1">
    <citation type="submission" date="2014-02" db="EMBL/GenBank/DDBJ databases">
        <title>The genome sequence of the entomopathogenic fungus Metarhizium robertsii ARSEF 2575.</title>
        <authorList>
            <person name="Giuliano Garisto Donzelli B."/>
            <person name="Roe B.A."/>
            <person name="Macmil S.L."/>
            <person name="Krasnoff S.B."/>
            <person name="Gibson D.M."/>
        </authorList>
    </citation>
    <scope>NUCLEOTIDE SEQUENCE [LARGE SCALE GENOMIC DNA]</scope>
    <source>
        <strain evidence="2 3">ARSEF 2575</strain>
    </source>
</reference>
<feature type="compositionally biased region" description="Acidic residues" evidence="1">
    <location>
        <begin position="233"/>
        <end position="247"/>
    </location>
</feature>
<dbReference type="Proteomes" id="UP000030151">
    <property type="component" value="Unassembled WGS sequence"/>
</dbReference>
<dbReference type="AlphaFoldDB" id="A0A014P4W7"/>
<evidence type="ECO:0000313" key="2">
    <source>
        <dbReference type="EMBL" id="EXU97163.1"/>
    </source>
</evidence>
<evidence type="ECO:0000256" key="1">
    <source>
        <dbReference type="SAM" id="MobiDB-lite"/>
    </source>
</evidence>
<evidence type="ECO:0008006" key="4">
    <source>
        <dbReference type="Google" id="ProtNLM"/>
    </source>
</evidence>
<feature type="region of interest" description="Disordered" evidence="1">
    <location>
        <begin position="198"/>
        <end position="217"/>
    </location>
</feature>
<comment type="caution">
    <text evidence="2">The sequence shown here is derived from an EMBL/GenBank/DDBJ whole genome shotgun (WGS) entry which is preliminary data.</text>
</comment>
<gene>
    <name evidence="2" type="ORF">X797_009782</name>
</gene>
<proteinExistence type="predicted"/>
<dbReference type="eggNOG" id="ENOG502S9BI">
    <property type="taxonomic scope" value="Eukaryota"/>
</dbReference>
<dbReference type="OrthoDB" id="66095at2759"/>
<sequence>MAHIVPNLLLTRFRQMPFPPVIRPSDKTDADDGTYHPSPIDIFVVRTMLIRSVKLPPDLVDAIFDYAEYWARSTNAIDYRAEHQELLRICGSTKVEDEFLLRSYPVGLTGIEGQYTLSEKLAYDTQEATPLPRGTDCDAKYFAKLAKYPTPRLLNPARKVVFKIKSHDQGWVSGNEGKGTYKDAWTWFEAGLEKFDAAQTSDAQKTPESESSALPVRALRPVYPKIERLPKSDDDENKEDEDENESEAEAKYKYVHPLKAQPEWEIHRNLRAVGDIQEHVVTWSYLDDIKAESDAGKVLDDQGRGRATGDGSFVRSLVLGDVITVWGKARFPGWVNCGETVKVEVYWAV</sequence>
<dbReference type="HOGENOM" id="CLU_041809_0_0_1"/>
<dbReference type="EMBL" id="JELW01000040">
    <property type="protein sequence ID" value="EXU97163.1"/>
    <property type="molecule type" value="Genomic_DNA"/>
</dbReference>
<evidence type="ECO:0000313" key="3">
    <source>
        <dbReference type="Proteomes" id="UP000030151"/>
    </source>
</evidence>
<organism evidence="2 3">
    <name type="scientific">Metarhizium robertsii</name>
    <dbReference type="NCBI Taxonomy" id="568076"/>
    <lineage>
        <taxon>Eukaryota</taxon>
        <taxon>Fungi</taxon>
        <taxon>Dikarya</taxon>
        <taxon>Ascomycota</taxon>
        <taxon>Pezizomycotina</taxon>
        <taxon>Sordariomycetes</taxon>
        <taxon>Hypocreomycetidae</taxon>
        <taxon>Hypocreales</taxon>
        <taxon>Clavicipitaceae</taxon>
        <taxon>Metarhizium</taxon>
    </lineage>
</organism>
<accession>A0A014P4W7</accession>
<name>A0A014P4W7_9HYPO</name>
<feature type="compositionally biased region" description="Polar residues" evidence="1">
    <location>
        <begin position="198"/>
        <end position="212"/>
    </location>
</feature>